<dbReference type="Pfam" id="PF13177">
    <property type="entry name" value="DNA_pol3_delta2"/>
    <property type="match status" value="1"/>
</dbReference>
<evidence type="ECO:0000313" key="14">
    <source>
        <dbReference type="Proteomes" id="UP000231183"/>
    </source>
</evidence>
<dbReference type="Pfam" id="PF12169">
    <property type="entry name" value="DNA_pol3_gamma3"/>
    <property type="match status" value="1"/>
</dbReference>
<dbReference type="AlphaFoldDB" id="A0A2M6W3Q3"/>
<feature type="domain" description="AAA+ ATPase" evidence="12">
    <location>
        <begin position="35"/>
        <end position="180"/>
    </location>
</feature>
<comment type="catalytic activity">
    <reaction evidence="10 11">
        <text>DNA(n) + a 2'-deoxyribonucleoside 5'-triphosphate = DNA(n+1) + diphosphate</text>
        <dbReference type="Rhea" id="RHEA:22508"/>
        <dbReference type="Rhea" id="RHEA-COMP:17339"/>
        <dbReference type="Rhea" id="RHEA-COMP:17340"/>
        <dbReference type="ChEBI" id="CHEBI:33019"/>
        <dbReference type="ChEBI" id="CHEBI:61560"/>
        <dbReference type="ChEBI" id="CHEBI:173112"/>
        <dbReference type="EC" id="2.7.7.7"/>
    </reaction>
</comment>
<dbReference type="GO" id="GO:0005524">
    <property type="term" value="F:ATP binding"/>
    <property type="evidence" value="ECO:0007669"/>
    <property type="project" value="UniProtKB-KW"/>
</dbReference>
<dbReference type="Gene3D" id="3.40.50.300">
    <property type="entry name" value="P-loop containing nucleotide triphosphate hydrolases"/>
    <property type="match status" value="1"/>
</dbReference>
<evidence type="ECO:0000259" key="12">
    <source>
        <dbReference type="SMART" id="SM00382"/>
    </source>
</evidence>
<comment type="similarity">
    <text evidence="1 11">Belongs to the DnaX/STICHEL family.</text>
</comment>
<dbReference type="SMART" id="SM00382">
    <property type="entry name" value="AAA"/>
    <property type="match status" value="1"/>
</dbReference>
<evidence type="ECO:0000256" key="5">
    <source>
        <dbReference type="ARBA" id="ARBA00022723"/>
    </source>
</evidence>
<gene>
    <name evidence="11" type="primary">dnaX</name>
    <name evidence="13" type="ORF">COU31_02975</name>
</gene>
<dbReference type="CDD" id="cd00009">
    <property type="entry name" value="AAA"/>
    <property type="match status" value="1"/>
</dbReference>
<dbReference type="NCBIfam" id="TIGR02397">
    <property type="entry name" value="dnaX_nterm"/>
    <property type="match status" value="1"/>
</dbReference>
<keyword evidence="7" id="KW-0862">Zinc</keyword>
<comment type="caution">
    <text evidence="13">The sequence shown here is derived from an EMBL/GenBank/DDBJ whole genome shotgun (WGS) entry which is preliminary data.</text>
</comment>
<comment type="subunit">
    <text evidence="11">DNA polymerase III contains a core (composed of alpha, epsilon and theta chains) that associates with a tau subunit. This core dimerizes to form the POLIII' complex. PolIII' associates with the gamma complex (composed of gamma, delta, delta', psi and chi chains) and with the beta chain to form the complete DNA polymerase III complex.</text>
</comment>
<dbReference type="PANTHER" id="PTHR11669">
    <property type="entry name" value="REPLICATION FACTOR C / DNA POLYMERASE III GAMMA-TAU SUBUNIT"/>
    <property type="match status" value="1"/>
</dbReference>
<dbReference type="GO" id="GO:0006261">
    <property type="term" value="P:DNA-templated DNA replication"/>
    <property type="evidence" value="ECO:0007669"/>
    <property type="project" value="TreeGrafter"/>
</dbReference>
<dbReference type="InterPro" id="IPR003593">
    <property type="entry name" value="AAA+_ATPase"/>
</dbReference>
<dbReference type="GO" id="GO:0009360">
    <property type="term" value="C:DNA polymerase III complex"/>
    <property type="evidence" value="ECO:0007669"/>
    <property type="project" value="InterPro"/>
</dbReference>
<evidence type="ECO:0000313" key="13">
    <source>
        <dbReference type="EMBL" id="PIT87436.1"/>
    </source>
</evidence>
<dbReference type="NCBIfam" id="NF004046">
    <property type="entry name" value="PRK05563.1"/>
    <property type="match status" value="1"/>
</dbReference>
<comment type="function">
    <text evidence="11">DNA polymerase III is a complex, multichain enzyme responsible for most of the replicative synthesis in bacteria. This DNA polymerase also exhibits 3' to 5' exonuclease activity.</text>
</comment>
<dbReference type="InterPro" id="IPR008921">
    <property type="entry name" value="DNA_pol3_clamp-load_cplx_C"/>
</dbReference>
<dbReference type="GO" id="GO:0003887">
    <property type="term" value="F:DNA-directed DNA polymerase activity"/>
    <property type="evidence" value="ECO:0007669"/>
    <property type="project" value="UniProtKB-KW"/>
</dbReference>
<evidence type="ECO:0000256" key="1">
    <source>
        <dbReference type="ARBA" id="ARBA00006360"/>
    </source>
</evidence>
<evidence type="ECO:0000256" key="9">
    <source>
        <dbReference type="ARBA" id="ARBA00022932"/>
    </source>
</evidence>
<keyword evidence="9 11" id="KW-0239">DNA-directed DNA polymerase</keyword>
<keyword evidence="4 11" id="KW-0235">DNA replication</keyword>
<dbReference type="InterPro" id="IPR050238">
    <property type="entry name" value="DNA_Rep/Repair_Clamp_Loader"/>
</dbReference>
<evidence type="ECO:0000256" key="6">
    <source>
        <dbReference type="ARBA" id="ARBA00022741"/>
    </source>
</evidence>
<keyword evidence="5" id="KW-0479">Metal-binding</keyword>
<protein>
    <recommendedName>
        <fullName evidence="11">DNA polymerase III subunit gamma/tau</fullName>
        <ecNumber evidence="11">2.7.7.7</ecNumber>
    </recommendedName>
</protein>
<dbReference type="InterPro" id="IPR027417">
    <property type="entry name" value="P-loop_NTPase"/>
</dbReference>
<accession>A0A2M6W3Q3</accession>
<keyword evidence="6 11" id="KW-0547">Nucleotide-binding</keyword>
<reference evidence="14" key="1">
    <citation type="submission" date="2017-09" db="EMBL/GenBank/DDBJ databases">
        <title>Depth-based differentiation of microbial function through sediment-hosted aquifers and enrichment of novel symbionts in the deep terrestrial subsurface.</title>
        <authorList>
            <person name="Probst A.J."/>
            <person name="Ladd B."/>
            <person name="Jarett J.K."/>
            <person name="Geller-Mcgrath D.E."/>
            <person name="Sieber C.M.K."/>
            <person name="Emerson J.B."/>
            <person name="Anantharaman K."/>
            <person name="Thomas B.C."/>
            <person name="Malmstrom R."/>
            <person name="Stieglmeier M."/>
            <person name="Klingl A."/>
            <person name="Woyke T."/>
            <person name="Ryan C.M."/>
            <person name="Banfield J.F."/>
        </authorList>
    </citation>
    <scope>NUCLEOTIDE SEQUENCE [LARGE SCALE GENOMIC DNA]</scope>
</reference>
<evidence type="ECO:0000256" key="8">
    <source>
        <dbReference type="ARBA" id="ARBA00022840"/>
    </source>
</evidence>
<dbReference type="SUPFAM" id="SSF52540">
    <property type="entry name" value="P-loop containing nucleoside triphosphate hydrolases"/>
    <property type="match status" value="1"/>
</dbReference>
<dbReference type="GO" id="GO:0046872">
    <property type="term" value="F:metal ion binding"/>
    <property type="evidence" value="ECO:0007669"/>
    <property type="project" value="UniProtKB-KW"/>
</dbReference>
<keyword evidence="2 11" id="KW-0808">Transferase</keyword>
<dbReference type="InterPro" id="IPR012763">
    <property type="entry name" value="DNA_pol_III_sug/sutau_N"/>
</dbReference>
<keyword evidence="3 11" id="KW-0548">Nucleotidyltransferase</keyword>
<evidence type="ECO:0000256" key="10">
    <source>
        <dbReference type="ARBA" id="ARBA00049244"/>
    </source>
</evidence>
<dbReference type="Gene3D" id="1.20.272.10">
    <property type="match status" value="1"/>
</dbReference>
<dbReference type="GO" id="GO:0003677">
    <property type="term" value="F:DNA binding"/>
    <property type="evidence" value="ECO:0007669"/>
    <property type="project" value="InterPro"/>
</dbReference>
<keyword evidence="8 11" id="KW-0067">ATP-binding</keyword>
<dbReference type="EC" id="2.7.7.7" evidence="11"/>
<evidence type="ECO:0000256" key="11">
    <source>
        <dbReference type="RuleBase" id="RU364063"/>
    </source>
</evidence>
<dbReference type="Gene3D" id="1.10.8.60">
    <property type="match status" value="1"/>
</dbReference>
<name>A0A2M6W3Q3_9BACT</name>
<dbReference type="InterPro" id="IPR022754">
    <property type="entry name" value="DNA_pol_III_gamma-3"/>
</dbReference>
<dbReference type="PANTHER" id="PTHR11669:SF0">
    <property type="entry name" value="PROTEIN STICHEL-LIKE 2"/>
    <property type="match status" value="1"/>
</dbReference>
<proteinExistence type="inferred from homology"/>
<dbReference type="Proteomes" id="UP000231183">
    <property type="component" value="Unassembled WGS sequence"/>
</dbReference>
<organism evidence="13 14">
    <name type="scientific">Candidatus Magasanikbacteria bacterium CG10_big_fil_rev_8_21_14_0_10_40_10</name>
    <dbReference type="NCBI Taxonomy" id="1974648"/>
    <lineage>
        <taxon>Bacteria</taxon>
        <taxon>Candidatus Magasanikiibacteriota</taxon>
    </lineage>
</organism>
<dbReference type="SUPFAM" id="SSF48019">
    <property type="entry name" value="post-AAA+ oligomerization domain-like"/>
    <property type="match status" value="1"/>
</dbReference>
<dbReference type="EMBL" id="PFBX01000027">
    <property type="protein sequence ID" value="PIT87436.1"/>
    <property type="molecule type" value="Genomic_DNA"/>
</dbReference>
<evidence type="ECO:0000256" key="2">
    <source>
        <dbReference type="ARBA" id="ARBA00022679"/>
    </source>
</evidence>
<evidence type="ECO:0000256" key="4">
    <source>
        <dbReference type="ARBA" id="ARBA00022705"/>
    </source>
</evidence>
<dbReference type="FunFam" id="3.40.50.300:FF:000014">
    <property type="entry name" value="DNA polymerase III subunit gamma/tau"/>
    <property type="match status" value="1"/>
</dbReference>
<evidence type="ECO:0000256" key="3">
    <source>
        <dbReference type="ARBA" id="ARBA00022695"/>
    </source>
</evidence>
<sequence>MSTLYQKYRPQKFNDLIGQEHIVQTITNEIKNCQTVQAYLFYGARGIGKTTIARLLAKSLNCSKRQPGEFEPCQQCPTCLDISAGRHIDVIEIDAASHTGVDNVRENIIENAQFKPSLSPFKIFIIDEVHMLSNNAFNALLKILEEPPKHIIFILATTELHKLPSTIISRCERFNFKKMSFAQIAQRLNDIIAKENVKVDKKIIDRIINKSDGALRDAESLLGQILSLNLPEITLNDAEIILPSTDIESLINFIESLLNSQCALALDLLERLVNEGVNLEEFAYDLIEIMRVMMIIQQNAVDSSSLGYSEQDYKKITKLAKQISPELLIKLIEETILRKAQIKQAPIAQLPLEILAVKFGSNRTVPDETVILTAQPLPANSPAPIAKPKKLAKIKEKITELTSRKPIKTSLEEVREHWDEITKNIAKQNHSLGFLLKMTELDNLETSGKLTLSVQFSIHKEKLEETKNRKLFEEQLTEIFKEKIKVDYLLKEAGDSEPIIAKDLADVAADFGGEVIG</sequence>
<evidence type="ECO:0000256" key="7">
    <source>
        <dbReference type="ARBA" id="ARBA00022833"/>
    </source>
</evidence>